<evidence type="ECO:0000256" key="1">
    <source>
        <dbReference type="ARBA" id="ARBA00008455"/>
    </source>
</evidence>
<feature type="signal peptide" evidence="7">
    <location>
        <begin position="1"/>
        <end position="26"/>
    </location>
</feature>
<evidence type="ECO:0000256" key="2">
    <source>
        <dbReference type="ARBA" id="ARBA00022670"/>
    </source>
</evidence>
<accession>A0AAD9PE18</accession>
<dbReference type="AlphaFoldDB" id="A0AAD9PE18"/>
<dbReference type="SMART" id="SM00645">
    <property type="entry name" value="Pept_C1"/>
    <property type="match status" value="1"/>
</dbReference>
<sequence length="344" mass="38860">MAINLVIQFVFVVVVLLNSTFIQVYANYDASLVEKEFNHFIKKYNKPYKEGDTEYDTRLKIFEWNLEHHSKLNSNRTDNISAIYGVTKFSDLTPQEFEERYLSSIKLGNDITEPAALHYPRPWLFTTELSLKDIPLKVDWRKKGVVTPVKNQHACGGCWAFSVVETVETMSAINTGDLRELSIQEVIDCSYGFSSLSGCEGGDTCSALLWMLKSKTPLVTAQLYPLTDHQETCKILSNETRGVRVKNFTCQSLVKDEVYLMKLLASYGPVAVSVDATNWSNYQGGIIQYHCGDRGNNHAVQIVGYDRTGPVPYYIVKNSWGTDFGLDGYVYVRAGDNMCGEFSF</sequence>
<dbReference type="InterPro" id="IPR013128">
    <property type="entry name" value="Peptidase_C1A"/>
</dbReference>
<dbReference type="CDD" id="cd02248">
    <property type="entry name" value="Peptidase_C1A"/>
    <property type="match status" value="1"/>
</dbReference>
<name>A0AAD9PE18_RIDPI</name>
<evidence type="ECO:0000313" key="11">
    <source>
        <dbReference type="Proteomes" id="UP001209878"/>
    </source>
</evidence>
<dbReference type="InterPro" id="IPR000668">
    <property type="entry name" value="Peptidase_C1A_C"/>
</dbReference>
<feature type="domain" description="Peptidase C1A papain C-terminal" evidence="8">
    <location>
        <begin position="134"/>
        <end position="344"/>
    </location>
</feature>
<dbReference type="InterPro" id="IPR013201">
    <property type="entry name" value="Prot_inhib_I29"/>
</dbReference>
<keyword evidence="2" id="KW-0645">Protease</keyword>
<keyword evidence="7" id="KW-0732">Signal</keyword>
<dbReference type="Pfam" id="PF00112">
    <property type="entry name" value="Peptidase_C1"/>
    <property type="match status" value="1"/>
</dbReference>
<dbReference type="SUPFAM" id="SSF54001">
    <property type="entry name" value="Cysteine proteinases"/>
    <property type="match status" value="1"/>
</dbReference>
<keyword evidence="11" id="KW-1185">Reference proteome</keyword>
<dbReference type="PROSITE" id="PS00639">
    <property type="entry name" value="THIOL_PROTEASE_HIS"/>
    <property type="match status" value="1"/>
</dbReference>
<evidence type="ECO:0000256" key="6">
    <source>
        <dbReference type="ARBA" id="ARBA00023157"/>
    </source>
</evidence>
<keyword evidence="5" id="KW-0865">Zymogen</keyword>
<comment type="caution">
    <text evidence="10">The sequence shown here is derived from an EMBL/GenBank/DDBJ whole genome shotgun (WGS) entry which is preliminary data.</text>
</comment>
<evidence type="ECO:0000313" key="10">
    <source>
        <dbReference type="EMBL" id="KAK2193070.1"/>
    </source>
</evidence>
<keyword evidence="6" id="KW-1015">Disulfide bond</keyword>
<dbReference type="Pfam" id="PF08246">
    <property type="entry name" value="Inhibitor_I29"/>
    <property type="match status" value="1"/>
</dbReference>
<dbReference type="InterPro" id="IPR039417">
    <property type="entry name" value="Peptidase_C1A_papain-like"/>
</dbReference>
<protein>
    <recommendedName>
        <fullName evidence="12">Cathepsin O</fullName>
    </recommendedName>
</protein>
<feature type="chain" id="PRO_5042165149" description="Cathepsin O" evidence="7">
    <location>
        <begin position="27"/>
        <end position="344"/>
    </location>
</feature>
<keyword evidence="4" id="KW-0788">Thiol protease</keyword>
<dbReference type="PANTHER" id="PTHR12411">
    <property type="entry name" value="CYSTEINE PROTEASE FAMILY C1-RELATED"/>
    <property type="match status" value="1"/>
</dbReference>
<reference evidence="10" key="1">
    <citation type="journal article" date="2023" name="Mol. Biol. Evol.">
        <title>Third-Generation Sequencing Reveals the Adaptive Role of the Epigenome in Three Deep-Sea Polychaetes.</title>
        <authorList>
            <person name="Perez M."/>
            <person name="Aroh O."/>
            <person name="Sun Y."/>
            <person name="Lan Y."/>
            <person name="Juniper S.K."/>
            <person name="Young C.R."/>
            <person name="Angers B."/>
            <person name="Qian P.Y."/>
        </authorList>
    </citation>
    <scope>NUCLEOTIDE SEQUENCE</scope>
    <source>
        <strain evidence="10">R07B-5</strain>
    </source>
</reference>
<proteinExistence type="inferred from homology"/>
<dbReference type="PROSITE" id="PS00139">
    <property type="entry name" value="THIOL_PROTEASE_CYS"/>
    <property type="match status" value="1"/>
</dbReference>
<comment type="similarity">
    <text evidence="1">Belongs to the peptidase C1 family.</text>
</comment>
<evidence type="ECO:0000259" key="9">
    <source>
        <dbReference type="SMART" id="SM00848"/>
    </source>
</evidence>
<evidence type="ECO:0008006" key="12">
    <source>
        <dbReference type="Google" id="ProtNLM"/>
    </source>
</evidence>
<feature type="domain" description="Cathepsin propeptide inhibitor" evidence="9">
    <location>
        <begin position="37"/>
        <end position="97"/>
    </location>
</feature>
<keyword evidence="3" id="KW-0378">Hydrolase</keyword>
<organism evidence="10 11">
    <name type="scientific">Ridgeia piscesae</name>
    <name type="common">Tubeworm</name>
    <dbReference type="NCBI Taxonomy" id="27915"/>
    <lineage>
        <taxon>Eukaryota</taxon>
        <taxon>Metazoa</taxon>
        <taxon>Spiralia</taxon>
        <taxon>Lophotrochozoa</taxon>
        <taxon>Annelida</taxon>
        <taxon>Polychaeta</taxon>
        <taxon>Sedentaria</taxon>
        <taxon>Canalipalpata</taxon>
        <taxon>Sabellida</taxon>
        <taxon>Siboglinidae</taxon>
        <taxon>Ridgeia</taxon>
    </lineage>
</organism>
<dbReference type="InterPro" id="IPR025660">
    <property type="entry name" value="Pept_his_AS"/>
</dbReference>
<dbReference type="Proteomes" id="UP001209878">
    <property type="component" value="Unassembled WGS sequence"/>
</dbReference>
<evidence type="ECO:0000256" key="3">
    <source>
        <dbReference type="ARBA" id="ARBA00022801"/>
    </source>
</evidence>
<gene>
    <name evidence="10" type="ORF">NP493_17g02070</name>
</gene>
<dbReference type="InterPro" id="IPR038765">
    <property type="entry name" value="Papain-like_cys_pep_sf"/>
</dbReference>
<dbReference type="EMBL" id="JAODUO010000017">
    <property type="protein sequence ID" value="KAK2193070.1"/>
    <property type="molecule type" value="Genomic_DNA"/>
</dbReference>
<dbReference type="InterPro" id="IPR000169">
    <property type="entry name" value="Pept_cys_AS"/>
</dbReference>
<evidence type="ECO:0000259" key="8">
    <source>
        <dbReference type="SMART" id="SM00645"/>
    </source>
</evidence>
<evidence type="ECO:0000256" key="7">
    <source>
        <dbReference type="SAM" id="SignalP"/>
    </source>
</evidence>
<dbReference type="SMART" id="SM00848">
    <property type="entry name" value="Inhibitor_I29"/>
    <property type="match status" value="1"/>
</dbReference>
<dbReference type="PRINTS" id="PR00705">
    <property type="entry name" value="PAPAIN"/>
</dbReference>
<dbReference type="Gene3D" id="3.90.70.10">
    <property type="entry name" value="Cysteine proteinases"/>
    <property type="match status" value="1"/>
</dbReference>
<dbReference type="GO" id="GO:0008234">
    <property type="term" value="F:cysteine-type peptidase activity"/>
    <property type="evidence" value="ECO:0007669"/>
    <property type="project" value="UniProtKB-KW"/>
</dbReference>
<evidence type="ECO:0000256" key="4">
    <source>
        <dbReference type="ARBA" id="ARBA00022807"/>
    </source>
</evidence>
<dbReference type="GO" id="GO:0006508">
    <property type="term" value="P:proteolysis"/>
    <property type="evidence" value="ECO:0007669"/>
    <property type="project" value="UniProtKB-KW"/>
</dbReference>
<evidence type="ECO:0000256" key="5">
    <source>
        <dbReference type="ARBA" id="ARBA00023145"/>
    </source>
</evidence>